<dbReference type="RefSeq" id="WP_076484695.1">
    <property type="nucleotide sequence ID" value="NZ_FTOG01000005.1"/>
</dbReference>
<gene>
    <name evidence="2" type="ORF">SAMN05421580_105191</name>
</gene>
<organism evidence="2 3">
    <name type="scientific">Rhodobacter aestuarii</name>
    <dbReference type="NCBI Taxonomy" id="453582"/>
    <lineage>
        <taxon>Bacteria</taxon>
        <taxon>Pseudomonadati</taxon>
        <taxon>Pseudomonadota</taxon>
        <taxon>Alphaproteobacteria</taxon>
        <taxon>Rhodobacterales</taxon>
        <taxon>Rhodobacter group</taxon>
        <taxon>Rhodobacter</taxon>
    </lineage>
</organism>
<evidence type="ECO:0000256" key="1">
    <source>
        <dbReference type="SAM" id="MobiDB-lite"/>
    </source>
</evidence>
<accession>A0A1N7M8N8</accession>
<dbReference type="Gene3D" id="4.10.410.40">
    <property type="match status" value="1"/>
</dbReference>
<dbReference type="AlphaFoldDB" id="A0A1N7M8N8"/>
<evidence type="ECO:0008006" key="4">
    <source>
        <dbReference type="Google" id="ProtNLM"/>
    </source>
</evidence>
<dbReference type="OrthoDB" id="4206561at2"/>
<dbReference type="STRING" id="453582.SAMN05421580_105191"/>
<protein>
    <recommendedName>
        <fullName evidence="4">Phage tail tube protein</fullName>
    </recommendedName>
</protein>
<dbReference type="EMBL" id="FTOG01000005">
    <property type="protein sequence ID" value="SIS82458.1"/>
    <property type="molecule type" value="Genomic_DNA"/>
</dbReference>
<dbReference type="Proteomes" id="UP000186221">
    <property type="component" value="Unassembled WGS sequence"/>
</dbReference>
<evidence type="ECO:0000313" key="2">
    <source>
        <dbReference type="EMBL" id="SIS82458.1"/>
    </source>
</evidence>
<evidence type="ECO:0000313" key="3">
    <source>
        <dbReference type="Proteomes" id="UP000186221"/>
    </source>
</evidence>
<name>A0A1N7M8N8_9RHOB</name>
<sequence>MASTGVKLGHGSKVRIGRGATPTWTQLSGLKDFSHPDQTPPDEDVTGHDSPGNTEENIPGLFPAADFTLTKDYVPEDAEDVLLTDLYRARGELILVEITPKGAATPRIWQGYVKKWVGSMPVKGPMQGELTIRVMAEVVA</sequence>
<proteinExistence type="predicted"/>
<feature type="region of interest" description="Disordered" evidence="1">
    <location>
        <begin position="1"/>
        <end position="58"/>
    </location>
</feature>
<keyword evidence="3" id="KW-1185">Reference proteome</keyword>
<reference evidence="3" key="1">
    <citation type="submission" date="2017-01" db="EMBL/GenBank/DDBJ databases">
        <authorList>
            <person name="Varghese N."/>
            <person name="Submissions S."/>
        </authorList>
    </citation>
    <scope>NUCLEOTIDE SEQUENCE [LARGE SCALE GENOMIC DNA]</scope>
    <source>
        <strain evidence="3">DSM 19945</strain>
    </source>
</reference>